<reference evidence="2 3" key="1">
    <citation type="submission" date="2020-06" db="EMBL/GenBank/DDBJ databases">
        <title>Characterization of fructooligosaccharide metabolism and fructooligosaccharide-degrading enzymes in human commensal butyrate producers.</title>
        <authorList>
            <person name="Tanno H."/>
            <person name="Fujii T."/>
            <person name="Hirano K."/>
            <person name="Maeno S."/>
            <person name="Tonozuka T."/>
            <person name="Sakamoto M."/>
            <person name="Ohkuma M."/>
            <person name="Tochio T."/>
            <person name="Endo A."/>
        </authorList>
    </citation>
    <scope>NUCLEOTIDE SEQUENCE [LARGE SCALE GENOMIC DNA]</scope>
    <source>
        <strain evidence="2 3">JCM 31056</strain>
    </source>
</reference>
<evidence type="ECO:0000313" key="3">
    <source>
        <dbReference type="Proteomes" id="UP000620147"/>
    </source>
</evidence>
<dbReference type="Proteomes" id="UP000620147">
    <property type="component" value="Unassembled WGS sequence"/>
</dbReference>
<organism evidence="2 3">
    <name type="scientific">Butyricicoccus faecihominis</name>
    <dbReference type="NCBI Taxonomy" id="1712515"/>
    <lineage>
        <taxon>Bacteria</taxon>
        <taxon>Bacillati</taxon>
        <taxon>Bacillota</taxon>
        <taxon>Clostridia</taxon>
        <taxon>Eubacteriales</taxon>
        <taxon>Butyricicoccaceae</taxon>
        <taxon>Butyricicoccus</taxon>
    </lineage>
</organism>
<accession>A0ABQ1E3P1</accession>
<comment type="caution">
    <text evidence="2">The sequence shown here is derived from an EMBL/GenBank/DDBJ whole genome shotgun (WGS) entry which is preliminary data.</text>
</comment>
<evidence type="ECO:0008006" key="4">
    <source>
        <dbReference type="Google" id="ProtNLM"/>
    </source>
</evidence>
<proteinExistence type="predicted"/>
<dbReference type="Gene3D" id="1.10.260.40">
    <property type="entry name" value="lambda repressor-like DNA-binding domains"/>
    <property type="match status" value="1"/>
</dbReference>
<dbReference type="InterPro" id="IPR010982">
    <property type="entry name" value="Lambda_DNA-bd_dom_sf"/>
</dbReference>
<gene>
    <name evidence="2" type="ORF">BUFA31_26760</name>
</gene>
<dbReference type="EMBL" id="BLYJ01000052">
    <property type="protein sequence ID" value="GFO89512.1"/>
    <property type="molecule type" value="Genomic_DNA"/>
</dbReference>
<protein>
    <recommendedName>
        <fullName evidence="4">HTH cro/C1-type domain-containing protein</fullName>
    </recommendedName>
</protein>
<name>A0ABQ1E3P1_9FIRM</name>
<feature type="compositionally biased region" description="Basic and acidic residues" evidence="1">
    <location>
        <begin position="1"/>
        <end position="22"/>
    </location>
</feature>
<dbReference type="RefSeq" id="WP_188886812.1">
    <property type="nucleotide sequence ID" value="NZ_BLYJ01000052.1"/>
</dbReference>
<evidence type="ECO:0000256" key="1">
    <source>
        <dbReference type="SAM" id="MobiDB-lite"/>
    </source>
</evidence>
<evidence type="ECO:0000313" key="2">
    <source>
        <dbReference type="EMBL" id="GFO89512.1"/>
    </source>
</evidence>
<sequence>MLGNEEEKQKMADNGEGDKCQNSEKNAVNPDEIIDDSEMENKQDAAESEAAVDENNEKGKPCLIPELQAKSRNIGVAVPTKLQIDAKTFSERYRMLREEKNISNDKVAARIKELSEEEKRVDALKQSLWKVEQGKSKSEWICRGAAKVFGVSAEYLGGQVDCPRVVRTNNDDTIERSDILLFEPIIVSGRPSDKVKEEQRKKEQVTIQEFIEKEDGLVNTQGNNEKVESIYSDIFYHIAHAELEEQKNFIKCWKLQKKYTDNPEQLTPDEQKSLSAD</sequence>
<feature type="region of interest" description="Disordered" evidence="1">
    <location>
        <begin position="1"/>
        <end position="61"/>
    </location>
</feature>
<keyword evidence="3" id="KW-1185">Reference proteome</keyword>